<evidence type="ECO:0000313" key="1">
    <source>
        <dbReference type="EMBL" id="KAE9028614.1"/>
    </source>
</evidence>
<evidence type="ECO:0000313" key="2">
    <source>
        <dbReference type="EMBL" id="KAE9033248.1"/>
    </source>
</evidence>
<dbReference type="EMBL" id="QXFV01000595">
    <property type="protein sequence ID" value="KAE9033248.1"/>
    <property type="molecule type" value="Genomic_DNA"/>
</dbReference>
<comment type="caution">
    <text evidence="1">The sequence shown here is derived from an EMBL/GenBank/DDBJ whole genome shotgun (WGS) entry which is preliminary data.</text>
</comment>
<dbReference type="Proteomes" id="UP000429607">
    <property type="component" value="Unassembled WGS sequence"/>
</dbReference>
<sequence>MTSTIDPRAFAIAIELTNQLSSDGAFVDEHGTHLSHEHVHIPSNACADSLAFRNVAPDSDSVMDVPVESEAAHTTNSAALCAELTRSTSWSSLIERLGDVSEEDLLVMEW</sequence>
<gene>
    <name evidence="2" type="ORF">PR001_g10252</name>
    <name evidence="1" type="ORF">PR002_g10361</name>
</gene>
<dbReference type="OrthoDB" id="104218at2759"/>
<protein>
    <submittedName>
        <fullName evidence="1">Uncharacterized protein</fullName>
    </submittedName>
</protein>
<reference evidence="3 4" key="1">
    <citation type="submission" date="2018-09" db="EMBL/GenBank/DDBJ databases">
        <title>Genomic investigation of the strawberry pathogen Phytophthora fragariae indicates pathogenicity is determined by transcriptional variation in three key races.</title>
        <authorList>
            <person name="Adams T.M."/>
            <person name="Armitage A.D."/>
            <person name="Sobczyk M.K."/>
            <person name="Bates H.J."/>
            <person name="Dunwell J.M."/>
            <person name="Nellist C.F."/>
            <person name="Harrison R.J."/>
        </authorList>
    </citation>
    <scope>NUCLEOTIDE SEQUENCE [LARGE SCALE GENOMIC DNA]</scope>
    <source>
        <strain evidence="2 3">SCRP249</strain>
        <strain evidence="1 4">SCRP324</strain>
    </source>
</reference>
<accession>A0A6A3MJ42</accession>
<dbReference type="EMBL" id="QXFU01000583">
    <property type="protein sequence ID" value="KAE9028614.1"/>
    <property type="molecule type" value="Genomic_DNA"/>
</dbReference>
<organism evidence="1 4">
    <name type="scientific">Phytophthora rubi</name>
    <dbReference type="NCBI Taxonomy" id="129364"/>
    <lineage>
        <taxon>Eukaryota</taxon>
        <taxon>Sar</taxon>
        <taxon>Stramenopiles</taxon>
        <taxon>Oomycota</taxon>
        <taxon>Peronosporomycetes</taxon>
        <taxon>Peronosporales</taxon>
        <taxon>Peronosporaceae</taxon>
        <taxon>Phytophthora</taxon>
    </lineage>
</organism>
<proteinExistence type="predicted"/>
<evidence type="ECO:0000313" key="3">
    <source>
        <dbReference type="Proteomes" id="UP000429607"/>
    </source>
</evidence>
<evidence type="ECO:0000313" key="4">
    <source>
        <dbReference type="Proteomes" id="UP000435112"/>
    </source>
</evidence>
<name>A0A6A3MJ42_9STRA</name>
<feature type="non-terminal residue" evidence="1">
    <location>
        <position position="110"/>
    </location>
</feature>
<dbReference type="AlphaFoldDB" id="A0A6A3MJ42"/>
<dbReference type="Proteomes" id="UP000435112">
    <property type="component" value="Unassembled WGS sequence"/>
</dbReference>